<accession>A0A367YF72</accession>
<dbReference type="InterPro" id="IPR032691">
    <property type="entry name" value="Mon2/Sec7/BIG1-like_HUS"/>
</dbReference>
<gene>
    <name evidence="6" type="primary">MON2_0</name>
    <name evidence="6" type="ORF">Cantr_09697</name>
</gene>
<dbReference type="Pfam" id="PF16206">
    <property type="entry name" value="Mon2_C"/>
    <property type="match status" value="1"/>
</dbReference>
<feature type="domain" description="Mon2 C-terminal" evidence="4">
    <location>
        <begin position="893"/>
        <end position="1025"/>
    </location>
</feature>
<evidence type="ECO:0000256" key="1">
    <source>
        <dbReference type="ARBA" id="ARBA00022448"/>
    </source>
</evidence>
<evidence type="ECO:0000313" key="6">
    <source>
        <dbReference type="EMBL" id="RCK63652.1"/>
    </source>
</evidence>
<evidence type="ECO:0000259" key="4">
    <source>
        <dbReference type="Pfam" id="PF16206"/>
    </source>
</evidence>
<reference evidence="6 7" key="1">
    <citation type="submission" date="2018-06" db="EMBL/GenBank/DDBJ databases">
        <title>Whole genome sequencing of Candida tropicalis (genome annotated by CSBL at Korea University).</title>
        <authorList>
            <person name="Ahn J."/>
        </authorList>
    </citation>
    <scope>NUCLEOTIDE SEQUENCE [LARGE SCALE GENOMIC DNA]</scope>
    <source>
        <strain evidence="6 7">ATCC 20962</strain>
    </source>
</reference>
<protein>
    <submittedName>
        <fullName evidence="6">Protein MON2</fullName>
    </submittedName>
</protein>
<dbReference type="EMBL" id="QLNQ01000024">
    <property type="protein sequence ID" value="RCK63652.1"/>
    <property type="molecule type" value="Genomic_DNA"/>
</dbReference>
<dbReference type="GO" id="GO:0005794">
    <property type="term" value="C:Golgi apparatus"/>
    <property type="evidence" value="ECO:0007669"/>
    <property type="project" value="UniProtKB-ARBA"/>
</dbReference>
<dbReference type="Pfam" id="PF16213">
    <property type="entry name" value="DCB"/>
    <property type="match status" value="1"/>
</dbReference>
<feature type="domain" description="Mon2/Sec7/BIG1-like HUS" evidence="3">
    <location>
        <begin position="201"/>
        <end position="360"/>
    </location>
</feature>
<keyword evidence="1" id="KW-0813">Transport</keyword>
<dbReference type="OrthoDB" id="294853at2759"/>
<keyword evidence="7" id="KW-1185">Reference proteome</keyword>
<dbReference type="InterPro" id="IPR032817">
    <property type="entry name" value="Mon2_C"/>
</dbReference>
<keyword evidence="2" id="KW-0653">Protein transport</keyword>
<proteinExistence type="predicted"/>
<dbReference type="InterPro" id="IPR032629">
    <property type="entry name" value="DCB_dom"/>
</dbReference>
<name>A0A367YF72_9ASCO</name>
<evidence type="ECO:0000259" key="5">
    <source>
        <dbReference type="Pfam" id="PF16213"/>
    </source>
</evidence>
<dbReference type="Pfam" id="PF12783">
    <property type="entry name" value="Sec7-like_HUS"/>
    <property type="match status" value="1"/>
</dbReference>
<evidence type="ECO:0000313" key="7">
    <source>
        <dbReference type="Proteomes" id="UP000253472"/>
    </source>
</evidence>
<sequence>MSTIQVLISDLNGLLSDSKRRFSEIRNGCETAITHLKNYNPTMPIQDIKEEMDKQIVIKPFILACKSGNIKLTNVATPVIQKLILAHMIPEENIPELLQALLEASNLAIDIQLRILQCLPAFMQTYYFTGSNLLNLLSICSSLTANNKSPIVINAASATLQQLFTNIYDSIGEGEVPESERVNEITIDEDQKIKVDNASFEGYRIFLDLCHLLDSEKPEFLTESIHIKFLSLLEIIENIIHGHQKLFQAHQELAFLLRSRVFPTLLKFLNSSAKNFPLVDRTIRIVHVLLSTQLVNLTIESEIALSYFSHLLLDDSETSSHNPLWEKVIVLEMFKSLFSDFLVIKTIFEKYDYSKGNKNVLKELFTVFTVYLQKHDRLVHDMVEPTPRLPLVGEAGHSSPVYLSRTKSNIKPLILDHLDKSGPPTVIPATYPIYLIYQILVSFADGAAKFVYNVYDESKDPTTLEEDVELANSLVNESTVDVSLLYEIFIYSSMDDETFLVLIKSFQKFTHATGLLGLTAARDRLLLILSKATIKNVGKTDVIPHPEASILQEQKKQLLAFGEQLVESISSTITGEDATQNNPTSSAPALHSRYFNSRHVVCLRVLSSIATTLKSTLQSSWSIIWITLQWCDYYLEGPDQFSGFRNHKAYQSFTKAMLPQISAQDAETIRNTKKRLYESLGDSMAEVFRVLLGSLTELSDCAIEGADDKTELPVSPYNKTYFVNEIVHLCDVDKNHWLIDDDESWNIVSSYFVKLGSNRSLSFSLRGYIVETYTRVIESTAVAGFKNENLIDKTSERTLDGLNRFVGSLIEMGMPQELLIVNCETDIHLKILTRLHDLIDKYDKNYQQSWKEVFEILNTPFKTVVGEHGSSSSDKVQLLVEKSFDTIKLILDEFMSTLPFDQFKLLIDTLANFVYQKYDLNISFSSVSYFWLISDSLKSRTVLFNSERGKAKPKLESEEDLVKFVETQKESYASYMCLDIYLLLSLAKISKDEINRAQVRDGAIQTFYQIIDVHGALLSNSWDLIYGIVLPSFFSIIPESRGKEWLESLQLVFSGFISLYSKFMMNDELDDIVDRWQQLFSYFDKLLRLQWIDLNLRIFKSLQDLMIPFSMKNEEIKQIIFKLWSEFPLEYDLVNTNYQDSLVQFMNCFPPLYKIIKDNLSIKEVETTVFLLNKCGMYPVLPGNQSDNVKPTSLQNAVLQNLRIIDVDNVDIQSLVIQQLSTIIVYPFGIRSKIEKKLQNIDAIKSKLPTFIAISHLSLDLLSQRVDKINDFSKLVQDNTVSKCLRSLLEIAESKSVGILTRSVPLWIEGNDLLVRIITRLIQQENQIDQELWNLIVQSIELSIMSDENNQDTNIKHYGQLTELVLPKLLASENNKESIEDIIKELYENSYLYKPNELELRLMDGEDNDRIIDNFTLYKFNDFFGTTQQLEAYANLKIRLNCLQELIKFLQQQDDDKLSQASESYLLLRSSFTLRRIINDVKLLYKCPLPIIQQKELMIILNGINSMEIISAENKLEFRKLYRLLIQLIPYSSRITGLDGVLPQVLIKISM</sequence>
<evidence type="ECO:0000256" key="2">
    <source>
        <dbReference type="ARBA" id="ARBA00022927"/>
    </source>
</evidence>
<feature type="domain" description="Mon2/Sec7/BIG1-like dimerisation and cyclophilin-binding" evidence="5">
    <location>
        <begin position="4"/>
        <end position="170"/>
    </location>
</feature>
<organism evidence="6 7">
    <name type="scientific">Candida viswanathii</name>
    <dbReference type="NCBI Taxonomy" id="5486"/>
    <lineage>
        <taxon>Eukaryota</taxon>
        <taxon>Fungi</taxon>
        <taxon>Dikarya</taxon>
        <taxon>Ascomycota</taxon>
        <taxon>Saccharomycotina</taxon>
        <taxon>Pichiomycetes</taxon>
        <taxon>Debaryomycetaceae</taxon>
        <taxon>Candida/Lodderomyces clade</taxon>
        <taxon>Candida</taxon>
    </lineage>
</organism>
<evidence type="ECO:0000259" key="3">
    <source>
        <dbReference type="Pfam" id="PF12783"/>
    </source>
</evidence>
<dbReference type="GO" id="GO:0015031">
    <property type="term" value="P:protein transport"/>
    <property type="evidence" value="ECO:0007669"/>
    <property type="project" value="UniProtKB-KW"/>
</dbReference>
<dbReference type="Proteomes" id="UP000253472">
    <property type="component" value="Unassembled WGS sequence"/>
</dbReference>
<dbReference type="STRING" id="5486.A0A367YF72"/>
<comment type="caution">
    <text evidence="6">The sequence shown here is derived from an EMBL/GenBank/DDBJ whole genome shotgun (WGS) entry which is preliminary data.</text>
</comment>